<protein>
    <submittedName>
        <fullName evidence="7">Alpha/beta-hydrolase</fullName>
    </submittedName>
</protein>
<dbReference type="PANTHER" id="PTHR45856:SF25">
    <property type="entry name" value="FUNGAL LIPASE-LIKE DOMAIN-CONTAINING PROTEIN"/>
    <property type="match status" value="1"/>
</dbReference>
<reference evidence="7" key="1">
    <citation type="journal article" date="2018" name="Genome Biol. Evol.">
        <title>Genomics and development of Lentinus tigrinus, a white-rot wood-decaying mushroom with dimorphic fruiting bodies.</title>
        <authorList>
            <person name="Wu B."/>
            <person name="Xu Z."/>
            <person name="Knudson A."/>
            <person name="Carlson A."/>
            <person name="Chen N."/>
            <person name="Kovaka S."/>
            <person name="LaButti K."/>
            <person name="Lipzen A."/>
            <person name="Pennachio C."/>
            <person name="Riley R."/>
            <person name="Schakwitz W."/>
            <person name="Umezawa K."/>
            <person name="Ohm R.A."/>
            <person name="Grigoriev I.V."/>
            <person name="Nagy L.G."/>
            <person name="Gibbons J."/>
            <person name="Hibbett D."/>
        </authorList>
    </citation>
    <scope>NUCLEOTIDE SEQUENCE [LARGE SCALE GENOMIC DNA]</scope>
    <source>
        <strain evidence="7">ALCF2SS1-6</strain>
    </source>
</reference>
<sequence>MHVLSAVLLLAACKLVSAAPTPLFGIDLGEININTDGKTTDADTVPFSQDEITNTLVRPALFARVVYCSSPSVVNMTCGEQCDALPNVKILVAGGDDKRVPNFFVAHDVDTETIVVAHQGTEPANLLSDLNDLNFFQVDANTTVLPKANKDVKMHDGFADTQERTADLVLSTVRSALKSTGAKKVLVTGHSLGAAIASIDGMMLRMKLDPSIAVTTTVFGLPRVGNQAWADLVDSTLGSSFTHVTNQHDPVTQVPPQFADFQHPSNEIHITAVDPSGIIATAQRCPGQENQNCAPGNNLLDFNIDNHRGPYFQNISMANRFCPV</sequence>
<dbReference type="GO" id="GO:0006629">
    <property type="term" value="P:lipid metabolic process"/>
    <property type="evidence" value="ECO:0007669"/>
    <property type="project" value="InterPro"/>
</dbReference>
<keyword evidence="7" id="KW-0378">Hydrolase</keyword>
<organism evidence="7 8">
    <name type="scientific">Lentinus tigrinus ALCF2SS1-6</name>
    <dbReference type="NCBI Taxonomy" id="1328759"/>
    <lineage>
        <taxon>Eukaryota</taxon>
        <taxon>Fungi</taxon>
        <taxon>Dikarya</taxon>
        <taxon>Basidiomycota</taxon>
        <taxon>Agaricomycotina</taxon>
        <taxon>Agaricomycetes</taxon>
        <taxon>Polyporales</taxon>
        <taxon>Polyporaceae</taxon>
        <taxon>Lentinus</taxon>
    </lineage>
</organism>
<feature type="signal peptide" evidence="5">
    <location>
        <begin position="1"/>
        <end position="18"/>
    </location>
</feature>
<gene>
    <name evidence="7" type="ORF">L227DRAFT_561283</name>
</gene>
<evidence type="ECO:0000256" key="5">
    <source>
        <dbReference type="SAM" id="SignalP"/>
    </source>
</evidence>
<keyword evidence="5" id="KW-0732">Signal</keyword>
<dbReference type="InterPro" id="IPR029058">
    <property type="entry name" value="AB_hydrolase_fold"/>
</dbReference>
<dbReference type="STRING" id="1328759.A0A5C2SQP5"/>
<accession>A0A5C2SQP5</accession>
<keyword evidence="8" id="KW-1185">Reference proteome</keyword>
<dbReference type="PANTHER" id="PTHR45856">
    <property type="entry name" value="ALPHA/BETA-HYDROLASES SUPERFAMILY PROTEIN"/>
    <property type="match status" value="1"/>
</dbReference>
<evidence type="ECO:0000256" key="1">
    <source>
        <dbReference type="ARBA" id="ARBA00023157"/>
    </source>
</evidence>
<feature type="chain" id="PRO_5022927229" evidence="5">
    <location>
        <begin position="19"/>
        <end position="324"/>
    </location>
</feature>
<dbReference type="Gene3D" id="3.40.50.1820">
    <property type="entry name" value="alpha/beta hydrolase"/>
    <property type="match status" value="1"/>
</dbReference>
<evidence type="ECO:0000256" key="4">
    <source>
        <dbReference type="ARBA" id="ARBA00048461"/>
    </source>
</evidence>
<dbReference type="OrthoDB" id="426718at2759"/>
<dbReference type="CDD" id="cd00519">
    <property type="entry name" value="Lipase_3"/>
    <property type="match status" value="1"/>
</dbReference>
<comment type="catalytic activity">
    <reaction evidence="4">
        <text>a monoacylglycerol + H2O = glycerol + a fatty acid + H(+)</text>
        <dbReference type="Rhea" id="RHEA:15245"/>
        <dbReference type="ChEBI" id="CHEBI:15377"/>
        <dbReference type="ChEBI" id="CHEBI:15378"/>
        <dbReference type="ChEBI" id="CHEBI:17408"/>
        <dbReference type="ChEBI" id="CHEBI:17754"/>
        <dbReference type="ChEBI" id="CHEBI:28868"/>
    </reaction>
</comment>
<proteinExistence type="inferred from homology"/>
<comment type="catalytic activity">
    <reaction evidence="3">
        <text>a diacylglycerol + H2O = a monoacylglycerol + a fatty acid + H(+)</text>
        <dbReference type="Rhea" id="RHEA:32731"/>
        <dbReference type="ChEBI" id="CHEBI:15377"/>
        <dbReference type="ChEBI" id="CHEBI:15378"/>
        <dbReference type="ChEBI" id="CHEBI:17408"/>
        <dbReference type="ChEBI" id="CHEBI:18035"/>
        <dbReference type="ChEBI" id="CHEBI:28868"/>
    </reaction>
</comment>
<comment type="similarity">
    <text evidence="2">Belongs to the AB hydrolase superfamily. Lipase family. Class 3 subfamily.</text>
</comment>
<evidence type="ECO:0000313" key="7">
    <source>
        <dbReference type="EMBL" id="RPD63796.1"/>
    </source>
</evidence>
<dbReference type="InterPro" id="IPR002921">
    <property type="entry name" value="Fungal_lipase-type"/>
</dbReference>
<name>A0A5C2SQP5_9APHY</name>
<evidence type="ECO:0000256" key="2">
    <source>
        <dbReference type="ARBA" id="ARBA00043996"/>
    </source>
</evidence>
<dbReference type="AlphaFoldDB" id="A0A5C2SQP5"/>
<dbReference type="EMBL" id="ML122255">
    <property type="protein sequence ID" value="RPD63796.1"/>
    <property type="molecule type" value="Genomic_DNA"/>
</dbReference>
<evidence type="ECO:0000259" key="6">
    <source>
        <dbReference type="Pfam" id="PF01764"/>
    </source>
</evidence>
<evidence type="ECO:0000313" key="8">
    <source>
        <dbReference type="Proteomes" id="UP000313359"/>
    </source>
</evidence>
<keyword evidence="1" id="KW-1015">Disulfide bond</keyword>
<evidence type="ECO:0000256" key="3">
    <source>
        <dbReference type="ARBA" id="ARBA00047591"/>
    </source>
</evidence>
<dbReference type="Proteomes" id="UP000313359">
    <property type="component" value="Unassembled WGS sequence"/>
</dbReference>
<feature type="domain" description="Fungal lipase-type" evidence="6">
    <location>
        <begin position="115"/>
        <end position="257"/>
    </location>
</feature>
<dbReference type="SUPFAM" id="SSF53474">
    <property type="entry name" value="alpha/beta-Hydrolases"/>
    <property type="match status" value="1"/>
</dbReference>
<dbReference type="GO" id="GO:0016787">
    <property type="term" value="F:hydrolase activity"/>
    <property type="evidence" value="ECO:0007669"/>
    <property type="project" value="UniProtKB-KW"/>
</dbReference>
<dbReference type="Pfam" id="PF01764">
    <property type="entry name" value="Lipase_3"/>
    <property type="match status" value="1"/>
</dbReference>
<dbReference type="InterPro" id="IPR051218">
    <property type="entry name" value="Sec_MonoDiacylglyc_Lipase"/>
</dbReference>